<dbReference type="EnsemblPlants" id="HORVU.MOREX.r3.7HG0735100.1">
    <property type="protein sequence ID" value="HORVU.MOREX.r3.7HG0735100.1"/>
    <property type="gene ID" value="HORVU.MOREX.r3.7HG0735100"/>
</dbReference>
<evidence type="ECO:0000313" key="2">
    <source>
        <dbReference type="EnsemblPlants" id="HORVU.MOREX.r3.7HG0735100.1"/>
    </source>
</evidence>
<accession>A0A287EBT3</accession>
<feature type="domain" description="Bifunctional inhibitor/plant lipid transfer protein/seed storage helical" evidence="1">
    <location>
        <begin position="29"/>
        <end position="110"/>
    </location>
</feature>
<dbReference type="Gramene" id="HORVU.MOREX.r3.7HG0735100.1">
    <property type="protein sequence ID" value="HORVU.MOREX.r3.7HG0735100.1"/>
    <property type="gene ID" value="HORVU.MOREX.r3.7HG0735100"/>
</dbReference>
<protein>
    <recommendedName>
        <fullName evidence="1">Bifunctional inhibitor/plant lipid transfer protein/seed storage helical domain-containing protein</fullName>
    </recommendedName>
</protein>
<reference evidence="3" key="1">
    <citation type="journal article" date="2012" name="Nature">
        <title>A physical, genetic and functional sequence assembly of the barley genome.</title>
        <authorList>
            <consortium name="The International Barley Genome Sequencing Consortium"/>
            <person name="Mayer K.F."/>
            <person name="Waugh R."/>
            <person name="Brown J.W."/>
            <person name="Schulman A."/>
            <person name="Langridge P."/>
            <person name="Platzer M."/>
            <person name="Fincher G.B."/>
            <person name="Muehlbauer G.J."/>
            <person name="Sato K."/>
            <person name="Close T.J."/>
            <person name="Wise R.P."/>
            <person name="Stein N."/>
        </authorList>
    </citation>
    <scope>NUCLEOTIDE SEQUENCE [LARGE SCALE GENOMIC DNA]</scope>
    <source>
        <strain evidence="3">cv. Morex</strain>
    </source>
</reference>
<dbReference type="InParanoid" id="A0A287EBT3"/>
<name>A0A287EBT3_HORVV</name>
<proteinExistence type="predicted"/>
<reference evidence="2" key="3">
    <citation type="submission" date="2022-01" db="UniProtKB">
        <authorList>
            <consortium name="EnsemblPlants"/>
        </authorList>
    </citation>
    <scope>IDENTIFICATION</scope>
    <source>
        <strain evidence="2">subsp. vulgare</strain>
    </source>
</reference>
<dbReference type="OMA" id="DDIMKNC"/>
<dbReference type="PANTHER" id="PTHR33286:SF55">
    <property type="entry name" value="BIFUNCTIONAL INHIBITOR_PLANT LIPID TRANSFER PROTEIN_SEED STORAGE HELICAL DOMAIN-CONTAINING PROTEIN"/>
    <property type="match status" value="1"/>
</dbReference>
<dbReference type="SMR" id="A0A287EBT3"/>
<evidence type="ECO:0000259" key="1">
    <source>
        <dbReference type="Pfam" id="PF14368"/>
    </source>
</evidence>
<dbReference type="PANTHER" id="PTHR33286">
    <property type="entry name" value="BIFUNCTIONAL INHIBITOR/LIPID-TRANSFER PROTEIN/SEED STORAGE 2S ALBUMIN SUPERFAMILY PROTEIN"/>
    <property type="match status" value="1"/>
</dbReference>
<dbReference type="InterPro" id="IPR016140">
    <property type="entry name" value="Bifunc_inhib/LTP/seed_store"/>
</dbReference>
<dbReference type="Gramene" id="HORVU.MOREX.r2.7HG0609770.1">
    <property type="protein sequence ID" value="HORVU.MOREX.r2.7HG0609770.1"/>
    <property type="gene ID" value="HORVU.MOREX.r2.7HG0609770"/>
</dbReference>
<evidence type="ECO:0000313" key="3">
    <source>
        <dbReference type="Proteomes" id="UP000011116"/>
    </source>
</evidence>
<reference evidence="2" key="2">
    <citation type="submission" date="2020-10" db="EMBL/GenBank/DDBJ databases">
        <authorList>
            <person name="Scholz U."/>
            <person name="Mascher M."/>
            <person name="Fiebig A."/>
        </authorList>
    </citation>
    <scope>NUCLEOTIDE SEQUENCE [LARGE SCALE GENOMIC DNA]</scope>
    <source>
        <strain evidence="2">cv. Morex</strain>
    </source>
</reference>
<organism evidence="2 3">
    <name type="scientific">Hordeum vulgare subsp. vulgare</name>
    <name type="common">Domesticated barley</name>
    <dbReference type="NCBI Taxonomy" id="112509"/>
    <lineage>
        <taxon>Eukaryota</taxon>
        <taxon>Viridiplantae</taxon>
        <taxon>Streptophyta</taxon>
        <taxon>Embryophyta</taxon>
        <taxon>Tracheophyta</taxon>
        <taxon>Spermatophyta</taxon>
        <taxon>Magnoliopsida</taxon>
        <taxon>Liliopsida</taxon>
        <taxon>Poales</taxon>
        <taxon>Poaceae</taxon>
        <taxon>BOP clade</taxon>
        <taxon>Pooideae</taxon>
        <taxon>Triticodae</taxon>
        <taxon>Triticeae</taxon>
        <taxon>Hordeinae</taxon>
        <taxon>Hordeum</taxon>
    </lineage>
</organism>
<dbReference type="PROSITE" id="PS51257">
    <property type="entry name" value="PROKAR_LIPOPROTEIN"/>
    <property type="match status" value="1"/>
</dbReference>
<sequence length="127" mass="13983">MNNAKLAGVCFLVLVALSSCSCYAREVNQVDHCLLDKKKVMRDCWHNIEKSLGDRYPPLESPCCHTIKDAKDIHCVCDRFTAHELTLISLSKFATVTRACGNGLHTHSNCAGYRVPEITPPSPPASP</sequence>
<dbReference type="Pfam" id="PF14368">
    <property type="entry name" value="LTP_2"/>
    <property type="match status" value="1"/>
</dbReference>
<dbReference type="Proteomes" id="UP000011116">
    <property type="component" value="Chromosome 7H"/>
</dbReference>
<dbReference type="AlphaFoldDB" id="A0A287EBT3"/>
<keyword evidence="3" id="KW-1185">Reference proteome</keyword>